<organism evidence="2 3">
    <name type="scientific">Iris pallida</name>
    <name type="common">Sweet iris</name>
    <dbReference type="NCBI Taxonomy" id="29817"/>
    <lineage>
        <taxon>Eukaryota</taxon>
        <taxon>Viridiplantae</taxon>
        <taxon>Streptophyta</taxon>
        <taxon>Embryophyta</taxon>
        <taxon>Tracheophyta</taxon>
        <taxon>Spermatophyta</taxon>
        <taxon>Magnoliopsida</taxon>
        <taxon>Liliopsida</taxon>
        <taxon>Asparagales</taxon>
        <taxon>Iridaceae</taxon>
        <taxon>Iridoideae</taxon>
        <taxon>Irideae</taxon>
        <taxon>Iris</taxon>
    </lineage>
</organism>
<name>A0AAX6EF57_IRIPA</name>
<dbReference type="AlphaFoldDB" id="A0AAX6EF57"/>
<protein>
    <submittedName>
        <fullName evidence="2">SNF1-related protein kinase regulatory subunit beta-1</fullName>
    </submittedName>
</protein>
<dbReference type="EMBL" id="JANAVB010037018">
    <property type="protein sequence ID" value="KAJ6802797.1"/>
    <property type="molecule type" value="Genomic_DNA"/>
</dbReference>
<dbReference type="PANTHER" id="PTHR46316">
    <property type="entry name" value="SNF1-RELATED PROTEIN KINASE REGULATORY SUBUNIT BETA-1"/>
    <property type="match status" value="1"/>
</dbReference>
<feature type="compositionally biased region" description="Basic and acidic residues" evidence="1">
    <location>
        <begin position="1"/>
        <end position="12"/>
    </location>
</feature>
<accession>A0AAX6EF57</accession>
<gene>
    <name evidence="2" type="ORF">M6B38_191600</name>
</gene>
<dbReference type="Proteomes" id="UP001140949">
    <property type="component" value="Unassembled WGS sequence"/>
</dbReference>
<sequence>MGNVSGHDEASARSDGQFGSGRVGRTESADSVGDSPPKSPRRSRSPALFTPQENVPENLASIKEFESPPSPVSSYSNTFLEEEEYAKEPPAIPPQQHLTVTSTCRPQPPLHRERMGLQVPCRPWSDPQVQICNIAKWTVAT</sequence>
<keyword evidence="3" id="KW-1185">Reference proteome</keyword>
<reference evidence="2" key="1">
    <citation type="journal article" date="2023" name="GigaByte">
        <title>Genome assembly of the bearded iris, Iris pallida Lam.</title>
        <authorList>
            <person name="Bruccoleri R.E."/>
            <person name="Oakeley E.J."/>
            <person name="Faust A.M.E."/>
            <person name="Altorfer M."/>
            <person name="Dessus-Babus S."/>
            <person name="Burckhardt D."/>
            <person name="Oertli M."/>
            <person name="Naumann U."/>
            <person name="Petersen F."/>
            <person name="Wong J."/>
        </authorList>
    </citation>
    <scope>NUCLEOTIDE SEQUENCE</scope>
    <source>
        <strain evidence="2">GSM-AAB239-AS_SAM_17_03QT</strain>
    </source>
</reference>
<proteinExistence type="predicted"/>
<evidence type="ECO:0000313" key="2">
    <source>
        <dbReference type="EMBL" id="KAJ6802797.1"/>
    </source>
</evidence>
<feature type="compositionally biased region" description="Polar residues" evidence="1">
    <location>
        <begin position="96"/>
        <end position="105"/>
    </location>
</feature>
<evidence type="ECO:0000256" key="1">
    <source>
        <dbReference type="SAM" id="MobiDB-lite"/>
    </source>
</evidence>
<dbReference type="SUPFAM" id="SSF160219">
    <property type="entry name" value="AMPKBI-like"/>
    <property type="match status" value="1"/>
</dbReference>
<evidence type="ECO:0000313" key="3">
    <source>
        <dbReference type="Proteomes" id="UP001140949"/>
    </source>
</evidence>
<comment type="caution">
    <text evidence="2">The sequence shown here is derived from an EMBL/GenBank/DDBJ whole genome shotgun (WGS) entry which is preliminary data.</text>
</comment>
<dbReference type="InterPro" id="IPR037256">
    <property type="entry name" value="ASC_dom_sf"/>
</dbReference>
<dbReference type="PANTHER" id="PTHR46316:SF9">
    <property type="entry name" value="SNF1-RELATED PROTEIN KINASE REGULATORY SUBUNIT BETA-1"/>
    <property type="match status" value="1"/>
</dbReference>
<reference evidence="2" key="2">
    <citation type="submission" date="2023-04" db="EMBL/GenBank/DDBJ databases">
        <authorList>
            <person name="Bruccoleri R.E."/>
            <person name="Oakeley E.J."/>
            <person name="Faust A.-M."/>
            <person name="Dessus-Babus S."/>
            <person name="Altorfer M."/>
            <person name="Burckhardt D."/>
            <person name="Oertli M."/>
            <person name="Naumann U."/>
            <person name="Petersen F."/>
            <person name="Wong J."/>
        </authorList>
    </citation>
    <scope>NUCLEOTIDE SEQUENCE</scope>
    <source>
        <strain evidence="2">GSM-AAB239-AS_SAM_17_03QT</strain>
        <tissue evidence="2">Leaf</tissue>
    </source>
</reference>
<feature type="region of interest" description="Disordered" evidence="1">
    <location>
        <begin position="1"/>
        <end position="111"/>
    </location>
</feature>
<dbReference type="InterPro" id="IPR043554">
    <property type="entry name" value="KINB"/>
</dbReference>